<feature type="domain" description="Ig-like" evidence="12">
    <location>
        <begin position="34"/>
        <end position="98"/>
    </location>
</feature>
<dbReference type="SMART" id="SM00409">
    <property type="entry name" value="IG"/>
    <property type="match status" value="2"/>
</dbReference>
<dbReference type="InterPro" id="IPR013783">
    <property type="entry name" value="Ig-like_fold"/>
</dbReference>
<evidence type="ECO:0000256" key="1">
    <source>
        <dbReference type="ARBA" id="ARBA00004370"/>
    </source>
</evidence>
<feature type="transmembrane region" description="Helical" evidence="9">
    <location>
        <begin position="263"/>
        <end position="283"/>
    </location>
</feature>
<gene>
    <name evidence="13" type="ORF">P5673_015909</name>
</gene>
<keyword evidence="14" id="KW-1185">Reference proteome</keyword>
<dbReference type="GO" id="GO:0038023">
    <property type="term" value="F:signaling receptor activity"/>
    <property type="evidence" value="ECO:0007669"/>
    <property type="project" value="TreeGrafter"/>
</dbReference>
<feature type="domain" description="Ig-like" evidence="12">
    <location>
        <begin position="104"/>
        <end position="228"/>
    </location>
</feature>
<organism evidence="13 14">
    <name type="scientific">Acropora cervicornis</name>
    <name type="common">Staghorn coral</name>
    <dbReference type="NCBI Taxonomy" id="6130"/>
    <lineage>
        <taxon>Eukaryota</taxon>
        <taxon>Metazoa</taxon>
        <taxon>Cnidaria</taxon>
        <taxon>Anthozoa</taxon>
        <taxon>Hexacorallia</taxon>
        <taxon>Scleractinia</taxon>
        <taxon>Astrocoeniina</taxon>
        <taxon>Acroporidae</taxon>
        <taxon>Acropora</taxon>
    </lineage>
</organism>
<dbReference type="CDD" id="cd00096">
    <property type="entry name" value="Ig"/>
    <property type="match status" value="2"/>
</dbReference>
<dbReference type="SUPFAM" id="SSF48726">
    <property type="entry name" value="Immunoglobulin"/>
    <property type="match status" value="2"/>
</dbReference>
<keyword evidence="13" id="KW-0675">Receptor</keyword>
<dbReference type="GO" id="GO:0016787">
    <property type="term" value="F:hydrolase activity"/>
    <property type="evidence" value="ECO:0007669"/>
    <property type="project" value="UniProtKB-KW"/>
</dbReference>
<feature type="chain" id="PRO_5042125246" evidence="10">
    <location>
        <begin position="20"/>
        <end position="437"/>
    </location>
</feature>
<keyword evidence="5" id="KW-0378">Hydrolase</keyword>
<evidence type="ECO:0000313" key="14">
    <source>
        <dbReference type="Proteomes" id="UP001249851"/>
    </source>
</evidence>
<dbReference type="SMART" id="SM00255">
    <property type="entry name" value="TIR"/>
    <property type="match status" value="1"/>
</dbReference>
<evidence type="ECO:0000256" key="3">
    <source>
        <dbReference type="ARBA" id="ARBA00022692"/>
    </source>
</evidence>
<evidence type="ECO:0000256" key="8">
    <source>
        <dbReference type="ARBA" id="ARBA00023136"/>
    </source>
</evidence>
<keyword evidence="3 9" id="KW-0812">Transmembrane</keyword>
<dbReference type="PROSITE" id="PS50104">
    <property type="entry name" value="TIR"/>
    <property type="match status" value="1"/>
</dbReference>
<name>A0AAD9QHI9_ACRCE</name>
<feature type="signal peptide" evidence="10">
    <location>
        <begin position="1"/>
        <end position="19"/>
    </location>
</feature>
<dbReference type="PANTHER" id="PTHR24365:SF541">
    <property type="entry name" value="PROTEIN TOLL-RELATED"/>
    <property type="match status" value="1"/>
</dbReference>
<dbReference type="InterPro" id="IPR013151">
    <property type="entry name" value="Immunoglobulin_dom"/>
</dbReference>
<dbReference type="GO" id="GO:0007165">
    <property type="term" value="P:signal transduction"/>
    <property type="evidence" value="ECO:0007669"/>
    <property type="project" value="InterPro"/>
</dbReference>
<dbReference type="Gene3D" id="2.60.40.10">
    <property type="entry name" value="Immunoglobulins"/>
    <property type="match status" value="2"/>
</dbReference>
<dbReference type="PANTHER" id="PTHR24365">
    <property type="entry name" value="TOLL-LIKE RECEPTOR"/>
    <property type="match status" value="1"/>
</dbReference>
<dbReference type="SUPFAM" id="SSF52200">
    <property type="entry name" value="Toll/Interleukin receptor TIR domain"/>
    <property type="match status" value="1"/>
</dbReference>
<dbReference type="Pfam" id="PF00047">
    <property type="entry name" value="ig"/>
    <property type="match status" value="1"/>
</dbReference>
<evidence type="ECO:0000256" key="2">
    <source>
        <dbReference type="ARBA" id="ARBA00009752"/>
    </source>
</evidence>
<proteinExistence type="inferred from homology"/>
<dbReference type="Pfam" id="PF13676">
    <property type="entry name" value="TIR_2"/>
    <property type="match status" value="1"/>
</dbReference>
<sequence length="437" mass="49851">MKACLLFCCFMEALFSVDAVQELCSSGPTEYTNGKSGRIDCDFKNFAKQNVRWYKGKKLLTNGSQGLRQVSHQVSVDTFRSSLLFRILRFDHSGFYTCKQEPAPPNSRCPNGKIKEIFVTCGSKGFLEAADKRVVVKKFSNTTLKCSGMSWQYCFTGPVLTWRYRNKSIESNDKYTVRERKWKCPSSDEEEVDFSLEISNVTEADLGVYQCQMKCQFMGTLSDSIQVTSYFEPGLGEEKQEITATTAQQQLTSPSGSQVERQWLVPAVCAAVLFVILAVVFALKKRIFLRKRPFQGKSREDVLNNKLFISYSSKDFSWVTENVISLLEKHSIPYSIHNRDFELGRPIVQNMADSVYNSRQVLIVLSNNYLASNFCREELQMALQRGVDTGYSAVTLVTIEKLKKTQLPSALRDKNFLDFEKHQKKQDWEKTLLGVVL</sequence>
<keyword evidence="4 10" id="KW-0732">Signal</keyword>
<keyword evidence="7" id="KW-0520">NAD</keyword>
<reference evidence="13" key="1">
    <citation type="journal article" date="2023" name="G3 (Bethesda)">
        <title>Whole genome assembly and annotation of the endangered Caribbean coral Acropora cervicornis.</title>
        <authorList>
            <person name="Selwyn J.D."/>
            <person name="Vollmer S.V."/>
        </authorList>
    </citation>
    <scope>NUCLEOTIDE SEQUENCE</scope>
    <source>
        <strain evidence="13">K2</strain>
    </source>
</reference>
<evidence type="ECO:0000256" key="5">
    <source>
        <dbReference type="ARBA" id="ARBA00022801"/>
    </source>
</evidence>
<evidence type="ECO:0000259" key="12">
    <source>
        <dbReference type="PROSITE" id="PS50835"/>
    </source>
</evidence>
<dbReference type="InterPro" id="IPR035897">
    <property type="entry name" value="Toll_tir_struct_dom_sf"/>
</dbReference>
<evidence type="ECO:0000256" key="7">
    <source>
        <dbReference type="ARBA" id="ARBA00023027"/>
    </source>
</evidence>
<feature type="domain" description="TIR" evidence="11">
    <location>
        <begin position="303"/>
        <end position="435"/>
    </location>
</feature>
<evidence type="ECO:0000256" key="10">
    <source>
        <dbReference type="SAM" id="SignalP"/>
    </source>
</evidence>
<dbReference type="Proteomes" id="UP001249851">
    <property type="component" value="Unassembled WGS sequence"/>
</dbReference>
<dbReference type="PROSITE" id="PS50835">
    <property type="entry name" value="IG_LIKE"/>
    <property type="match status" value="2"/>
</dbReference>
<evidence type="ECO:0000259" key="11">
    <source>
        <dbReference type="PROSITE" id="PS50104"/>
    </source>
</evidence>
<dbReference type="AlphaFoldDB" id="A0AAD9QHI9"/>
<evidence type="ECO:0000256" key="9">
    <source>
        <dbReference type="SAM" id="Phobius"/>
    </source>
</evidence>
<keyword evidence="8 9" id="KW-0472">Membrane</keyword>
<dbReference type="InterPro" id="IPR036179">
    <property type="entry name" value="Ig-like_dom_sf"/>
</dbReference>
<keyword evidence="6 9" id="KW-1133">Transmembrane helix</keyword>
<dbReference type="Gene3D" id="3.40.50.10140">
    <property type="entry name" value="Toll/interleukin-1 receptor homology (TIR) domain"/>
    <property type="match status" value="1"/>
</dbReference>
<comment type="subcellular location">
    <subcellularLocation>
        <location evidence="1">Membrane</location>
    </subcellularLocation>
</comment>
<evidence type="ECO:0000256" key="6">
    <source>
        <dbReference type="ARBA" id="ARBA00022989"/>
    </source>
</evidence>
<protein>
    <submittedName>
        <fullName evidence="13">Toll-like receptor 2</fullName>
    </submittedName>
</protein>
<dbReference type="GO" id="GO:0005886">
    <property type="term" value="C:plasma membrane"/>
    <property type="evidence" value="ECO:0007669"/>
    <property type="project" value="TreeGrafter"/>
</dbReference>
<dbReference type="InterPro" id="IPR003599">
    <property type="entry name" value="Ig_sub"/>
</dbReference>
<reference evidence="13" key="2">
    <citation type="journal article" date="2023" name="Science">
        <title>Genomic signatures of disease resistance in endangered staghorn corals.</title>
        <authorList>
            <person name="Vollmer S.V."/>
            <person name="Selwyn J.D."/>
            <person name="Despard B.A."/>
            <person name="Roesel C.L."/>
        </authorList>
    </citation>
    <scope>NUCLEOTIDE SEQUENCE</scope>
    <source>
        <strain evidence="13">K2</strain>
    </source>
</reference>
<evidence type="ECO:0000313" key="13">
    <source>
        <dbReference type="EMBL" id="KAK2561390.1"/>
    </source>
</evidence>
<evidence type="ECO:0000256" key="4">
    <source>
        <dbReference type="ARBA" id="ARBA00022729"/>
    </source>
</evidence>
<dbReference type="InterPro" id="IPR007110">
    <property type="entry name" value="Ig-like_dom"/>
</dbReference>
<dbReference type="InterPro" id="IPR000157">
    <property type="entry name" value="TIR_dom"/>
</dbReference>
<accession>A0AAD9QHI9</accession>
<comment type="caution">
    <text evidence="13">The sequence shown here is derived from an EMBL/GenBank/DDBJ whole genome shotgun (WGS) entry which is preliminary data.</text>
</comment>
<comment type="similarity">
    <text evidence="2">Belongs to the interleukin-1 receptor family.</text>
</comment>
<dbReference type="EMBL" id="JARQWQ010000033">
    <property type="protein sequence ID" value="KAK2561390.1"/>
    <property type="molecule type" value="Genomic_DNA"/>
</dbReference>